<keyword evidence="2" id="KW-0445">Lipid transport</keyword>
<dbReference type="Proteomes" id="UP000655225">
    <property type="component" value="Unassembled WGS sequence"/>
</dbReference>
<feature type="compositionally biased region" description="Low complexity" evidence="3">
    <location>
        <begin position="447"/>
        <end position="456"/>
    </location>
</feature>
<dbReference type="GO" id="GO:0015031">
    <property type="term" value="P:protein transport"/>
    <property type="evidence" value="ECO:0007669"/>
    <property type="project" value="UniProtKB-UniRule"/>
</dbReference>
<comment type="similarity">
    <text evidence="1 2">Belongs to the VPS51 family.</text>
</comment>
<organism evidence="4 5">
    <name type="scientific">Tetracentron sinense</name>
    <name type="common">Spur-leaf</name>
    <dbReference type="NCBI Taxonomy" id="13715"/>
    <lineage>
        <taxon>Eukaryota</taxon>
        <taxon>Viridiplantae</taxon>
        <taxon>Streptophyta</taxon>
        <taxon>Embryophyta</taxon>
        <taxon>Tracheophyta</taxon>
        <taxon>Spermatophyta</taxon>
        <taxon>Magnoliopsida</taxon>
        <taxon>Trochodendrales</taxon>
        <taxon>Trochodendraceae</taxon>
        <taxon>Tetracentron</taxon>
    </lineage>
</organism>
<keyword evidence="2" id="KW-0653">Protein transport</keyword>
<dbReference type="GO" id="GO:0007030">
    <property type="term" value="P:Golgi organization"/>
    <property type="evidence" value="ECO:0007669"/>
    <property type="project" value="UniProtKB-UniRule"/>
</dbReference>
<comment type="caution">
    <text evidence="4">The sequence shown here is derived from an EMBL/GenBank/DDBJ whole genome shotgun (WGS) entry which is preliminary data.</text>
</comment>
<name>A0A834YSC5_TETSI</name>
<dbReference type="GO" id="GO:0006869">
    <property type="term" value="P:lipid transport"/>
    <property type="evidence" value="ECO:0007669"/>
    <property type="project" value="UniProtKB-UniRule"/>
</dbReference>
<dbReference type="OrthoDB" id="203678at2759"/>
<dbReference type="GO" id="GO:0032456">
    <property type="term" value="P:endocytic recycling"/>
    <property type="evidence" value="ECO:0007669"/>
    <property type="project" value="TreeGrafter"/>
</dbReference>
<evidence type="ECO:0000256" key="1">
    <source>
        <dbReference type="ARBA" id="ARBA00006080"/>
    </source>
</evidence>
<keyword evidence="5" id="KW-1185">Reference proteome</keyword>
<dbReference type="GO" id="GO:0007041">
    <property type="term" value="P:lysosomal transport"/>
    <property type="evidence" value="ECO:0007669"/>
    <property type="project" value="TreeGrafter"/>
</dbReference>
<dbReference type="GO" id="GO:0005829">
    <property type="term" value="C:cytosol"/>
    <property type="evidence" value="ECO:0007669"/>
    <property type="project" value="GOC"/>
</dbReference>
<evidence type="ECO:0000313" key="5">
    <source>
        <dbReference type="Proteomes" id="UP000655225"/>
    </source>
</evidence>
<gene>
    <name evidence="4" type="ORF">HHK36_020875</name>
</gene>
<dbReference type="GO" id="GO:0042147">
    <property type="term" value="P:retrograde transport, endosome to Golgi"/>
    <property type="evidence" value="ECO:0007669"/>
    <property type="project" value="UniProtKB-UniRule"/>
</dbReference>
<dbReference type="GO" id="GO:1990745">
    <property type="term" value="C:EARP complex"/>
    <property type="evidence" value="ECO:0007669"/>
    <property type="project" value="TreeGrafter"/>
</dbReference>
<dbReference type="InterPro" id="IPR014812">
    <property type="entry name" value="Vps51"/>
</dbReference>
<dbReference type="GO" id="GO:0048193">
    <property type="term" value="P:Golgi vesicle transport"/>
    <property type="evidence" value="ECO:0007669"/>
    <property type="project" value="TreeGrafter"/>
</dbReference>
<protein>
    <recommendedName>
        <fullName evidence="2">Vacuolar protein sorting-associated protein 51 homolog</fullName>
    </recommendedName>
</protein>
<keyword evidence="2" id="KW-0333">Golgi apparatus</keyword>
<comment type="subunit">
    <text evidence="2">Component of the Golgi-associated retrograde protein (GARP) complex.</text>
</comment>
<evidence type="ECO:0000313" key="4">
    <source>
        <dbReference type="EMBL" id="KAF8394659.1"/>
    </source>
</evidence>
<evidence type="ECO:0000256" key="2">
    <source>
        <dbReference type="RuleBase" id="RU368010"/>
    </source>
</evidence>
<dbReference type="PANTHER" id="PTHR15954">
    <property type="entry name" value="VACUOLAR PROTEIN SORTING-ASSOCIATED PROTEIN 51 HOMOLOG"/>
    <property type="match status" value="1"/>
</dbReference>
<feature type="region of interest" description="Disordered" evidence="3">
    <location>
        <begin position="439"/>
        <end position="471"/>
    </location>
</feature>
<dbReference type="PANTHER" id="PTHR15954:SF4">
    <property type="entry name" value="VACUOLAR PROTEIN SORTING-ASSOCIATED PROTEIN 51 HOMOLOG"/>
    <property type="match status" value="1"/>
</dbReference>
<dbReference type="GO" id="GO:0000938">
    <property type="term" value="C:GARP complex"/>
    <property type="evidence" value="ECO:0007669"/>
    <property type="project" value="UniProtKB-UniRule"/>
</dbReference>
<sequence length="607" mass="68461">MEGFSASDEFQNPLYGSNNGKNNGGCAFEGSEADSKQIKSMEDNHQINPKNLGFDKRSLGNHCSKTWVLVISNFWKDMEGGVFASDEFQVPLFGSDNGKNNGGCVFEGLEADSKRIKLMEDNHQNPLFGSDNGKNNGGCVFEGSEADSKRIKLMGDNYQGEAFLNLSREPSTLGLILKTTPSFLDLVEKLSQRSETTLVETNRSTDHEKARTRNDFAAQPIREKLKASNISASLLKNRFLGEALTRVQTRPKEGIEEECSLQVVLEASKKAVIQGSMDVSLDFRQLLDYDLDLLVKLRDLFIDWVQEGFQDFFRTLDDNFLLLSGIENSTSQDQGLIDGTRRKSACRTRSCAGPTFCFHRTKCYSKNHRGKDLPNVSSSICQEIAAAFSGGGVRGSEYRPAFVPGEMCQMFRSAGEKFLHLLEAIGIEVKQILPRGLIRKHRRSDSNRSTTSSHSNPMREDKMNRSNTQRARSHLLETHLAKLFKHKLEIFTKVEYTEESVVSTIVKLCLKSLQEFVWLQTFNRSGFQQIQLDIQFLRAPLKEIVEDEASVDFLLDEVIVAAVERCLDPIPLEPAILDKLIQAKLAKSREQNQVIHKTWKMNQFERL</sequence>
<dbReference type="AlphaFoldDB" id="A0A834YSC5"/>
<evidence type="ECO:0000256" key="3">
    <source>
        <dbReference type="SAM" id="MobiDB-lite"/>
    </source>
</evidence>
<accession>A0A834YSC5</accession>
<dbReference type="GO" id="GO:0016020">
    <property type="term" value="C:membrane"/>
    <property type="evidence" value="ECO:0007669"/>
    <property type="project" value="TreeGrafter"/>
</dbReference>
<keyword evidence="2" id="KW-0813">Transport</keyword>
<reference evidence="4 5" key="1">
    <citation type="submission" date="2020-04" db="EMBL/GenBank/DDBJ databases">
        <title>Plant Genome Project.</title>
        <authorList>
            <person name="Zhang R.-G."/>
        </authorList>
    </citation>
    <scope>NUCLEOTIDE SEQUENCE [LARGE SCALE GENOMIC DNA]</scope>
    <source>
        <strain evidence="4">YNK0</strain>
        <tissue evidence="4">Leaf</tissue>
    </source>
</reference>
<dbReference type="EMBL" id="JABCRI010000014">
    <property type="protein sequence ID" value="KAF8394659.1"/>
    <property type="molecule type" value="Genomic_DNA"/>
</dbReference>
<proteinExistence type="inferred from homology"/>
<comment type="function">
    <text evidence="2">Acts as component of the GARP complex that is involved in retrograde transport from early and late endosomes to the trans-Golgi network (TGN).</text>
</comment>
<comment type="subcellular location">
    <subcellularLocation>
        <location evidence="2">Golgi apparatus</location>
        <location evidence="2">trans-Golgi network</location>
    </subcellularLocation>
</comment>